<feature type="compositionally biased region" description="Basic residues" evidence="9">
    <location>
        <begin position="324"/>
        <end position="346"/>
    </location>
</feature>
<dbReference type="Gene3D" id="1.10.10.1460">
    <property type="match status" value="1"/>
</dbReference>
<dbReference type="PANTHER" id="PTHR28124">
    <property type="entry name" value="DNA REPLICATION REGULATOR SLD2"/>
    <property type="match status" value="1"/>
</dbReference>
<dbReference type="GO" id="GO:0003688">
    <property type="term" value="F:DNA replication origin binding"/>
    <property type="evidence" value="ECO:0007669"/>
    <property type="project" value="TreeGrafter"/>
</dbReference>
<dbReference type="GO" id="GO:1902977">
    <property type="term" value="P:mitotic DNA replication preinitiation complex assembly"/>
    <property type="evidence" value="ECO:0007669"/>
    <property type="project" value="TreeGrafter"/>
</dbReference>
<dbReference type="InterPro" id="IPR021110">
    <property type="entry name" value="DNA_rep_checkpnt_protein"/>
</dbReference>
<proteinExistence type="inferred from homology"/>
<dbReference type="HOGENOM" id="CLU_033089_0_0_1"/>
<name>W3WKY8_PESFW</name>
<dbReference type="KEGG" id="pfy:PFICI_14427"/>
<feature type="region of interest" description="Disordered" evidence="9">
    <location>
        <begin position="135"/>
        <end position="203"/>
    </location>
</feature>
<dbReference type="GO" id="GO:0031261">
    <property type="term" value="C:DNA replication preinitiation complex"/>
    <property type="evidence" value="ECO:0007669"/>
    <property type="project" value="TreeGrafter"/>
</dbReference>
<keyword evidence="5 8" id="KW-0539">Nucleus</keyword>
<evidence type="ECO:0000256" key="2">
    <source>
        <dbReference type="ARBA" id="ARBA00007276"/>
    </source>
</evidence>
<evidence type="ECO:0000256" key="1">
    <source>
        <dbReference type="ARBA" id="ARBA00004123"/>
    </source>
</evidence>
<feature type="compositionally biased region" description="Basic and acidic residues" evidence="9">
    <location>
        <begin position="265"/>
        <end position="289"/>
    </location>
</feature>
<feature type="region of interest" description="Disordered" evidence="9">
    <location>
        <begin position="263"/>
        <end position="384"/>
    </location>
</feature>
<dbReference type="RefSeq" id="XP_007841199.1">
    <property type="nucleotide sequence ID" value="XM_007843008.1"/>
</dbReference>
<feature type="compositionally biased region" description="Basic and acidic residues" evidence="9">
    <location>
        <begin position="24"/>
        <end position="41"/>
    </location>
</feature>
<evidence type="ECO:0000256" key="3">
    <source>
        <dbReference type="ARBA" id="ARBA00018363"/>
    </source>
</evidence>
<dbReference type="InterPro" id="IPR040203">
    <property type="entry name" value="Sld2"/>
</dbReference>
<evidence type="ECO:0000256" key="5">
    <source>
        <dbReference type="ARBA" id="ARBA00023242"/>
    </source>
</evidence>
<comment type="subcellular location">
    <subcellularLocation>
        <location evidence="1 8">Nucleus</location>
    </subcellularLocation>
</comment>
<dbReference type="AlphaFoldDB" id="W3WKY8"/>
<feature type="region of interest" description="Disordered" evidence="9">
    <location>
        <begin position="216"/>
        <end position="241"/>
    </location>
</feature>
<comment type="similarity">
    <text evidence="2 8">Belongs to the SLD2 family.</text>
</comment>
<feature type="compositionally biased region" description="Polar residues" evidence="9">
    <location>
        <begin position="73"/>
        <end position="88"/>
    </location>
</feature>
<evidence type="ECO:0000313" key="11">
    <source>
        <dbReference type="Proteomes" id="UP000030651"/>
    </source>
</evidence>
<keyword evidence="11" id="KW-1185">Reference proteome</keyword>
<feature type="region of interest" description="Disordered" evidence="9">
    <location>
        <begin position="440"/>
        <end position="460"/>
    </location>
</feature>
<dbReference type="GeneID" id="19279440"/>
<dbReference type="Pfam" id="PF11719">
    <property type="entry name" value="Drc1-Sld2"/>
    <property type="match status" value="1"/>
</dbReference>
<gene>
    <name evidence="10" type="ORF">PFICI_14427</name>
</gene>
<dbReference type="PANTHER" id="PTHR28124:SF1">
    <property type="entry name" value="DNA REPLICATION REGULATOR SLD2"/>
    <property type="match status" value="1"/>
</dbReference>
<keyword evidence="6 8" id="KW-0131">Cell cycle</keyword>
<dbReference type="GO" id="GO:0000727">
    <property type="term" value="P:double-strand break repair via break-induced replication"/>
    <property type="evidence" value="ECO:0007669"/>
    <property type="project" value="TreeGrafter"/>
</dbReference>
<reference evidence="11" key="1">
    <citation type="journal article" date="2015" name="BMC Genomics">
        <title>Genomic and transcriptomic analysis of the endophytic fungus Pestalotiopsis fici reveals its lifestyle and high potential for synthesis of natural products.</title>
        <authorList>
            <person name="Wang X."/>
            <person name="Zhang X."/>
            <person name="Liu L."/>
            <person name="Xiang M."/>
            <person name="Wang W."/>
            <person name="Sun X."/>
            <person name="Che Y."/>
            <person name="Guo L."/>
            <person name="Liu G."/>
            <person name="Guo L."/>
            <person name="Wang C."/>
            <person name="Yin W.B."/>
            <person name="Stadler M."/>
            <person name="Zhang X."/>
            <person name="Liu X."/>
        </authorList>
    </citation>
    <scope>NUCLEOTIDE SEQUENCE [LARGE SCALE GENOMIC DNA]</scope>
    <source>
        <strain evidence="11">W106-1 / CGMCC3.15140</strain>
    </source>
</reference>
<dbReference type="GO" id="GO:0003697">
    <property type="term" value="F:single-stranded DNA binding"/>
    <property type="evidence" value="ECO:0007669"/>
    <property type="project" value="TreeGrafter"/>
</dbReference>
<organism evidence="10 11">
    <name type="scientific">Pestalotiopsis fici (strain W106-1 / CGMCC3.15140)</name>
    <dbReference type="NCBI Taxonomy" id="1229662"/>
    <lineage>
        <taxon>Eukaryota</taxon>
        <taxon>Fungi</taxon>
        <taxon>Dikarya</taxon>
        <taxon>Ascomycota</taxon>
        <taxon>Pezizomycotina</taxon>
        <taxon>Sordariomycetes</taxon>
        <taxon>Xylariomycetidae</taxon>
        <taxon>Amphisphaeriales</taxon>
        <taxon>Sporocadaceae</taxon>
        <taxon>Pestalotiopsis</taxon>
    </lineage>
</organism>
<keyword evidence="4 8" id="KW-0235">DNA replication</keyword>
<accession>W3WKY8</accession>
<dbReference type="OMA" id="AVRMPQK"/>
<evidence type="ECO:0000256" key="9">
    <source>
        <dbReference type="SAM" id="MobiDB-lite"/>
    </source>
</evidence>
<feature type="compositionally biased region" description="Acidic residues" evidence="9">
    <location>
        <begin position="300"/>
        <end position="313"/>
    </location>
</feature>
<dbReference type="OrthoDB" id="8775810at2759"/>
<feature type="region of interest" description="Disordered" evidence="9">
    <location>
        <begin position="24"/>
        <end position="98"/>
    </location>
</feature>
<evidence type="ECO:0000256" key="7">
    <source>
        <dbReference type="ARBA" id="ARBA00025253"/>
    </source>
</evidence>
<dbReference type="Proteomes" id="UP000030651">
    <property type="component" value="Unassembled WGS sequence"/>
</dbReference>
<dbReference type="InParanoid" id="W3WKY8"/>
<dbReference type="EMBL" id="KI912121">
    <property type="protein sequence ID" value="ETS73481.1"/>
    <property type="molecule type" value="Genomic_DNA"/>
</dbReference>
<protein>
    <recommendedName>
        <fullName evidence="3 8">DNA replication regulator SLD2</fullName>
    </recommendedName>
</protein>
<dbReference type="eggNOG" id="ENOG502SCF7">
    <property type="taxonomic scope" value="Eukaryota"/>
</dbReference>
<dbReference type="FunCoup" id="W3WKY8">
    <property type="interactions" value="47"/>
</dbReference>
<evidence type="ECO:0000313" key="10">
    <source>
        <dbReference type="EMBL" id="ETS73481.1"/>
    </source>
</evidence>
<dbReference type="GO" id="GO:0006270">
    <property type="term" value="P:DNA replication initiation"/>
    <property type="evidence" value="ECO:0007669"/>
    <property type="project" value="UniProtKB-UniRule"/>
</dbReference>
<evidence type="ECO:0000256" key="6">
    <source>
        <dbReference type="ARBA" id="ARBA00023306"/>
    </source>
</evidence>
<evidence type="ECO:0000256" key="8">
    <source>
        <dbReference type="RuleBase" id="RU367067"/>
    </source>
</evidence>
<evidence type="ECO:0000256" key="4">
    <source>
        <dbReference type="ARBA" id="ARBA00022705"/>
    </source>
</evidence>
<sequence>MDDTERRQYEARAQELRVALKQFEGDWAKKNDGKKPDRSDIKANPIIAQKYKKYNQVRDILDGKTQPPKKKSTLTQTPKRTRPATTPSKPKPNVDLLDGMETPSIRRLFSPAAPTSIGPTPQRDGKILGLFDLVDETPSAPRSNNVAAPHAQLQATPSKRKHAELESKSATKLGTTPRSSSKRASFATPLKNRDNNVQDFKSPSNLLFATPAFLKRAPMPPLDENGKYTSPQPIRLPRKPLGRGLSSVVASLRKLEEEKLDEELEAMHEMENEAREESSKAKELPKILEPDSQNRQLLDGFDDEAELDSEAEPELGRDGLPLRIYKKKGQKRTTKKVNMKPSRAKRPQQPLNEPDSDIEEGAEVVPETQFDSARVIGDQEWPLDLESEPEFLGSDYDGEDKQPKKPKILKEATKMEKENPIKKAAKKVNAMAHANFKRLKLRNNGAKGGPGFGSRFRRRR</sequence>
<feature type="compositionally biased region" description="Polar residues" evidence="9">
    <location>
        <begin position="170"/>
        <end position="183"/>
    </location>
</feature>
<comment type="function">
    <text evidence="7 8">Has a role in the initiation of DNA replication. Required at S-phase checkpoint.</text>
</comment>